<dbReference type="SUPFAM" id="SSF57701">
    <property type="entry name" value="Zn2/Cys6 DNA-binding domain"/>
    <property type="match status" value="1"/>
</dbReference>
<gene>
    <name evidence="1" type="ORF">EXIGLDRAFT_765222</name>
</gene>
<keyword evidence="2" id="KW-1185">Reference proteome</keyword>
<proteinExistence type="predicted"/>
<name>A0A165KLZ5_EXIGL</name>
<dbReference type="AlphaFoldDB" id="A0A165KLZ5"/>
<dbReference type="InParanoid" id="A0A165KLZ5"/>
<dbReference type="GO" id="GO:0008270">
    <property type="term" value="F:zinc ion binding"/>
    <property type="evidence" value="ECO:0007669"/>
    <property type="project" value="InterPro"/>
</dbReference>
<dbReference type="EMBL" id="KV425941">
    <property type="protein sequence ID" value="KZV96555.1"/>
    <property type="molecule type" value="Genomic_DNA"/>
</dbReference>
<dbReference type="Proteomes" id="UP000077266">
    <property type="component" value="Unassembled WGS sequence"/>
</dbReference>
<evidence type="ECO:0000313" key="1">
    <source>
        <dbReference type="EMBL" id="KZV96555.1"/>
    </source>
</evidence>
<evidence type="ECO:0000313" key="2">
    <source>
        <dbReference type="Proteomes" id="UP000077266"/>
    </source>
</evidence>
<organism evidence="1 2">
    <name type="scientific">Exidia glandulosa HHB12029</name>
    <dbReference type="NCBI Taxonomy" id="1314781"/>
    <lineage>
        <taxon>Eukaryota</taxon>
        <taxon>Fungi</taxon>
        <taxon>Dikarya</taxon>
        <taxon>Basidiomycota</taxon>
        <taxon>Agaricomycotina</taxon>
        <taxon>Agaricomycetes</taxon>
        <taxon>Auriculariales</taxon>
        <taxon>Exidiaceae</taxon>
        <taxon>Exidia</taxon>
    </lineage>
</organism>
<dbReference type="GO" id="GO:0000981">
    <property type="term" value="F:DNA-binding transcription factor activity, RNA polymerase II-specific"/>
    <property type="evidence" value="ECO:0007669"/>
    <property type="project" value="InterPro"/>
</dbReference>
<reference evidence="1 2" key="1">
    <citation type="journal article" date="2016" name="Mol. Biol. Evol.">
        <title>Comparative Genomics of Early-Diverging Mushroom-Forming Fungi Provides Insights into the Origins of Lignocellulose Decay Capabilities.</title>
        <authorList>
            <person name="Nagy L.G."/>
            <person name="Riley R."/>
            <person name="Tritt A."/>
            <person name="Adam C."/>
            <person name="Daum C."/>
            <person name="Floudas D."/>
            <person name="Sun H."/>
            <person name="Yadav J.S."/>
            <person name="Pangilinan J."/>
            <person name="Larsson K.H."/>
            <person name="Matsuura K."/>
            <person name="Barry K."/>
            <person name="Labutti K."/>
            <person name="Kuo R."/>
            <person name="Ohm R.A."/>
            <person name="Bhattacharya S.S."/>
            <person name="Shirouzu T."/>
            <person name="Yoshinaga Y."/>
            <person name="Martin F.M."/>
            <person name="Grigoriev I.V."/>
            <person name="Hibbett D.S."/>
        </authorList>
    </citation>
    <scope>NUCLEOTIDE SEQUENCE [LARGE SCALE GENOMIC DNA]</scope>
    <source>
        <strain evidence="1 2">HHB12029</strain>
    </source>
</reference>
<dbReference type="InterPro" id="IPR036864">
    <property type="entry name" value="Zn2-C6_fun-type_DNA-bd_sf"/>
</dbReference>
<accession>A0A165KLZ5</accession>
<evidence type="ECO:0008006" key="3">
    <source>
        <dbReference type="Google" id="ProtNLM"/>
    </source>
</evidence>
<protein>
    <recommendedName>
        <fullName evidence="3">Zn(2)-C6 fungal-type domain-containing protein</fullName>
    </recommendedName>
</protein>
<sequence length="125" mass="14086">MNPSSSEQSLVGMTGYPLACAECANDRKGCDSPPVLGDNPHKKCSRCVDRDRDCTPRYSQGRPTPTQLREEITLLRAEIRQLYQDRQYSQQYIDALVAQIRDLDQKLKDALAALLDTVNISENNK</sequence>